<keyword evidence="3" id="KW-1185">Reference proteome</keyword>
<accession>A0A9Q3GBQ1</accession>
<name>A0A9Q3GBQ1_9BASI</name>
<organism evidence="2 3">
    <name type="scientific">Austropuccinia psidii MF-1</name>
    <dbReference type="NCBI Taxonomy" id="1389203"/>
    <lineage>
        <taxon>Eukaryota</taxon>
        <taxon>Fungi</taxon>
        <taxon>Dikarya</taxon>
        <taxon>Basidiomycota</taxon>
        <taxon>Pucciniomycotina</taxon>
        <taxon>Pucciniomycetes</taxon>
        <taxon>Pucciniales</taxon>
        <taxon>Sphaerophragmiaceae</taxon>
        <taxon>Austropuccinia</taxon>
    </lineage>
</organism>
<gene>
    <name evidence="2" type="ORF">O181_001289</name>
</gene>
<comment type="caution">
    <text evidence="2">The sequence shown here is derived from an EMBL/GenBank/DDBJ whole genome shotgun (WGS) entry which is preliminary data.</text>
</comment>
<sequence>MKILKKFGGELEHALRSRCIEPCSTEEYINALEEIVSRTNIGRKHKKLDSKSPNKPFIKNDKPREPFQPNTPRTNEPIKCHKCGGIGHSTNDFLEKERINEILETEDHNDKEVESDSEEDTEESETSESDEIDLINTQIHNIDFIYEVLDVNSNLPQAGTSDTSLTKIKDAKPHRTKPDKGMGYTALNSSIRIIMFDNHEEKLNLDAGAYLTCVGKSYLKNILPDWEEKPIPIQGVKFSSSSESMKPLVIIDLTLIFPHPSQCIRVKVEFILMDDCTS</sequence>
<feature type="compositionally biased region" description="Basic and acidic residues" evidence="1">
    <location>
        <begin position="102"/>
        <end position="114"/>
    </location>
</feature>
<protein>
    <recommendedName>
        <fullName evidence="4">CCHC-type domain-containing protein</fullName>
    </recommendedName>
</protein>
<evidence type="ECO:0000313" key="3">
    <source>
        <dbReference type="Proteomes" id="UP000765509"/>
    </source>
</evidence>
<feature type="compositionally biased region" description="Acidic residues" evidence="1">
    <location>
        <begin position="115"/>
        <end position="133"/>
    </location>
</feature>
<reference evidence="2" key="1">
    <citation type="submission" date="2021-03" db="EMBL/GenBank/DDBJ databases">
        <title>Draft genome sequence of rust myrtle Austropuccinia psidii MF-1, a brazilian biotype.</title>
        <authorList>
            <person name="Quecine M.C."/>
            <person name="Pachon D.M.R."/>
            <person name="Bonatelli M.L."/>
            <person name="Correr F.H."/>
            <person name="Franceschini L.M."/>
            <person name="Leite T.F."/>
            <person name="Margarido G.R.A."/>
            <person name="Almeida C.A."/>
            <person name="Ferrarezi J.A."/>
            <person name="Labate C.A."/>
        </authorList>
    </citation>
    <scope>NUCLEOTIDE SEQUENCE</scope>
    <source>
        <strain evidence="2">MF-1</strain>
    </source>
</reference>
<feature type="region of interest" description="Disordered" evidence="1">
    <location>
        <begin position="43"/>
        <end position="82"/>
    </location>
</feature>
<evidence type="ECO:0000256" key="1">
    <source>
        <dbReference type="SAM" id="MobiDB-lite"/>
    </source>
</evidence>
<evidence type="ECO:0008006" key="4">
    <source>
        <dbReference type="Google" id="ProtNLM"/>
    </source>
</evidence>
<dbReference type="Proteomes" id="UP000765509">
    <property type="component" value="Unassembled WGS sequence"/>
</dbReference>
<feature type="region of interest" description="Disordered" evidence="1">
    <location>
        <begin position="102"/>
        <end position="133"/>
    </location>
</feature>
<evidence type="ECO:0000313" key="2">
    <source>
        <dbReference type="EMBL" id="MBW0461574.1"/>
    </source>
</evidence>
<dbReference type="AlphaFoldDB" id="A0A9Q3GBQ1"/>
<dbReference type="EMBL" id="AVOT02000184">
    <property type="protein sequence ID" value="MBW0461574.1"/>
    <property type="molecule type" value="Genomic_DNA"/>
</dbReference>
<proteinExistence type="predicted"/>